<dbReference type="AlphaFoldDB" id="A0A371GG98"/>
<evidence type="ECO:0000313" key="1">
    <source>
        <dbReference type="EMBL" id="RDX89561.1"/>
    </source>
</evidence>
<dbReference type="OrthoDB" id="1430186at2759"/>
<name>A0A371GG98_MUCPR</name>
<dbReference type="EMBL" id="QJKJ01005637">
    <property type="protein sequence ID" value="RDX89561.1"/>
    <property type="molecule type" value="Genomic_DNA"/>
</dbReference>
<reference evidence="1" key="1">
    <citation type="submission" date="2018-05" db="EMBL/GenBank/DDBJ databases">
        <title>Draft genome of Mucuna pruriens seed.</title>
        <authorList>
            <person name="Nnadi N.E."/>
            <person name="Vos R."/>
            <person name="Hasami M.H."/>
            <person name="Devisetty U.K."/>
            <person name="Aguiy J.C."/>
        </authorList>
    </citation>
    <scope>NUCLEOTIDE SEQUENCE [LARGE SCALE GENOMIC DNA]</scope>
    <source>
        <strain evidence="1">JCA_2017</strain>
    </source>
</reference>
<feature type="non-terminal residue" evidence="1">
    <location>
        <position position="1"/>
    </location>
</feature>
<dbReference type="PANTHER" id="PTHR48451">
    <property type="entry name" value="DUF4218 DOMAIN-CONTAINING PROTEIN"/>
    <property type="match status" value="1"/>
</dbReference>
<comment type="caution">
    <text evidence="1">The sequence shown here is derived from an EMBL/GenBank/DDBJ whole genome shotgun (WGS) entry which is preliminary data.</text>
</comment>
<dbReference type="PANTHER" id="PTHR48451:SF1">
    <property type="entry name" value="DUF4218 DOMAIN-CONTAINING PROTEIN"/>
    <property type="match status" value="1"/>
</dbReference>
<evidence type="ECO:0000313" key="2">
    <source>
        <dbReference type="Proteomes" id="UP000257109"/>
    </source>
</evidence>
<proteinExistence type="predicted"/>
<sequence>MEFFYGNEFKTFTKRKTRNRRLLATQLEKIVSKEFAYWFLHQVTNPDIIVVVPDEIKYLGRGPMAIARRYIAYNINE</sequence>
<protein>
    <submittedName>
        <fullName evidence="1">Uncharacterized protein</fullName>
    </submittedName>
</protein>
<dbReference type="Proteomes" id="UP000257109">
    <property type="component" value="Unassembled WGS sequence"/>
</dbReference>
<gene>
    <name evidence="1" type="ORF">CR513_28704</name>
</gene>
<organism evidence="1 2">
    <name type="scientific">Mucuna pruriens</name>
    <name type="common">Velvet bean</name>
    <name type="synonym">Dolichos pruriens</name>
    <dbReference type="NCBI Taxonomy" id="157652"/>
    <lineage>
        <taxon>Eukaryota</taxon>
        <taxon>Viridiplantae</taxon>
        <taxon>Streptophyta</taxon>
        <taxon>Embryophyta</taxon>
        <taxon>Tracheophyta</taxon>
        <taxon>Spermatophyta</taxon>
        <taxon>Magnoliopsida</taxon>
        <taxon>eudicotyledons</taxon>
        <taxon>Gunneridae</taxon>
        <taxon>Pentapetalae</taxon>
        <taxon>rosids</taxon>
        <taxon>fabids</taxon>
        <taxon>Fabales</taxon>
        <taxon>Fabaceae</taxon>
        <taxon>Papilionoideae</taxon>
        <taxon>50 kb inversion clade</taxon>
        <taxon>NPAAA clade</taxon>
        <taxon>indigoferoid/millettioid clade</taxon>
        <taxon>Phaseoleae</taxon>
        <taxon>Mucuna</taxon>
    </lineage>
</organism>
<keyword evidence="2" id="KW-1185">Reference proteome</keyword>
<accession>A0A371GG98</accession>